<evidence type="ECO:0000256" key="9">
    <source>
        <dbReference type="ARBA" id="ARBA00023316"/>
    </source>
</evidence>
<dbReference type="UniPathway" id="UPA00219"/>
<dbReference type="Pfam" id="PF08245">
    <property type="entry name" value="Mur_ligase_M"/>
    <property type="match status" value="1"/>
</dbReference>
<dbReference type="PANTHER" id="PTHR43024">
    <property type="entry name" value="UDP-N-ACETYLMURAMOYL-TRIPEPTIDE--D-ALANYL-D-ALANINE LIGASE"/>
    <property type="match status" value="1"/>
</dbReference>
<dbReference type="InterPro" id="IPR000713">
    <property type="entry name" value="Mur_ligase_N"/>
</dbReference>
<feature type="domain" description="Mur ligase N-terminal catalytic" evidence="12">
    <location>
        <begin position="24"/>
        <end position="84"/>
    </location>
</feature>
<dbReference type="GO" id="GO:0071555">
    <property type="term" value="P:cell wall organization"/>
    <property type="evidence" value="ECO:0007669"/>
    <property type="project" value="UniProtKB-KW"/>
</dbReference>
<keyword evidence="2 10" id="KW-0436">Ligase</keyword>
<dbReference type="InterPro" id="IPR035911">
    <property type="entry name" value="MurE/MurF_N"/>
</dbReference>
<reference evidence="16" key="1">
    <citation type="submission" date="2017-02" db="EMBL/GenBank/DDBJ databases">
        <authorList>
            <person name="Daims H."/>
        </authorList>
    </citation>
    <scope>NUCLEOTIDE SEQUENCE [LARGE SCALE GENOMIC DNA]</scope>
</reference>
<dbReference type="SUPFAM" id="SSF53244">
    <property type="entry name" value="MurD-like peptide ligases, peptide-binding domain"/>
    <property type="match status" value="1"/>
</dbReference>
<dbReference type="GO" id="GO:0005524">
    <property type="term" value="F:ATP binding"/>
    <property type="evidence" value="ECO:0007669"/>
    <property type="project" value="UniProtKB-UniRule"/>
</dbReference>
<dbReference type="PANTHER" id="PTHR43024:SF1">
    <property type="entry name" value="UDP-N-ACETYLMURAMOYL-TRIPEPTIDE--D-ALANYL-D-ALANINE LIGASE"/>
    <property type="match status" value="1"/>
</dbReference>
<dbReference type="GO" id="GO:0047480">
    <property type="term" value="F:UDP-N-acetylmuramoyl-tripeptide-D-alanyl-D-alanine ligase activity"/>
    <property type="evidence" value="ECO:0007669"/>
    <property type="project" value="UniProtKB-UniRule"/>
</dbReference>
<keyword evidence="7 10" id="KW-0573">Peptidoglycan synthesis</keyword>
<keyword evidence="3 10" id="KW-0132">Cell division</keyword>
<dbReference type="SUPFAM" id="SSF53623">
    <property type="entry name" value="MurD-like peptide ligases, catalytic domain"/>
    <property type="match status" value="1"/>
</dbReference>
<comment type="similarity">
    <text evidence="10">Belongs to the MurCDEF family. MurF subfamily.</text>
</comment>
<feature type="domain" description="Mur ligase central" evidence="14">
    <location>
        <begin position="107"/>
        <end position="291"/>
    </location>
</feature>
<comment type="function">
    <text evidence="10 11">Involved in cell wall formation. Catalyzes the final step in the synthesis of UDP-N-acetylmuramoyl-pentapeptide, the precursor of murein.</text>
</comment>
<evidence type="ECO:0000256" key="6">
    <source>
        <dbReference type="ARBA" id="ARBA00022960"/>
    </source>
</evidence>
<organism evidence="15 16">
    <name type="scientific">Crenothrix polyspora</name>
    <dbReference type="NCBI Taxonomy" id="360316"/>
    <lineage>
        <taxon>Bacteria</taxon>
        <taxon>Pseudomonadati</taxon>
        <taxon>Pseudomonadota</taxon>
        <taxon>Gammaproteobacteria</taxon>
        <taxon>Methylococcales</taxon>
        <taxon>Crenotrichaceae</taxon>
        <taxon>Crenothrix</taxon>
    </lineage>
</organism>
<evidence type="ECO:0000259" key="12">
    <source>
        <dbReference type="Pfam" id="PF01225"/>
    </source>
</evidence>
<evidence type="ECO:0000256" key="4">
    <source>
        <dbReference type="ARBA" id="ARBA00022741"/>
    </source>
</evidence>
<keyword evidence="9 10" id="KW-0961">Cell wall biogenesis/degradation</keyword>
<keyword evidence="1 10" id="KW-0963">Cytoplasm</keyword>
<dbReference type="InterPro" id="IPR013221">
    <property type="entry name" value="Mur_ligase_cen"/>
</dbReference>
<dbReference type="SUPFAM" id="SSF63418">
    <property type="entry name" value="MurE/MurF N-terminal domain"/>
    <property type="match status" value="1"/>
</dbReference>
<dbReference type="InterPro" id="IPR004101">
    <property type="entry name" value="Mur_ligase_C"/>
</dbReference>
<dbReference type="GO" id="GO:0008360">
    <property type="term" value="P:regulation of cell shape"/>
    <property type="evidence" value="ECO:0007669"/>
    <property type="project" value="UniProtKB-KW"/>
</dbReference>
<evidence type="ECO:0000256" key="3">
    <source>
        <dbReference type="ARBA" id="ARBA00022618"/>
    </source>
</evidence>
<evidence type="ECO:0000256" key="11">
    <source>
        <dbReference type="RuleBase" id="RU004136"/>
    </source>
</evidence>
<evidence type="ECO:0000313" key="15">
    <source>
        <dbReference type="EMBL" id="SJM89289.1"/>
    </source>
</evidence>
<keyword evidence="5 10" id="KW-0067">ATP-binding</keyword>
<dbReference type="InterPro" id="IPR005863">
    <property type="entry name" value="UDP-N-AcMur_synth"/>
</dbReference>
<dbReference type="GO" id="GO:0009252">
    <property type="term" value="P:peptidoglycan biosynthetic process"/>
    <property type="evidence" value="ECO:0007669"/>
    <property type="project" value="UniProtKB-UniRule"/>
</dbReference>
<dbReference type="Pfam" id="PF02875">
    <property type="entry name" value="Mur_ligase_C"/>
    <property type="match status" value="1"/>
</dbReference>
<comment type="subcellular location">
    <subcellularLocation>
        <location evidence="10 11">Cytoplasm</location>
    </subcellularLocation>
</comment>
<feature type="binding site" evidence="10">
    <location>
        <begin position="107"/>
        <end position="113"/>
    </location>
    <ligand>
        <name>ATP</name>
        <dbReference type="ChEBI" id="CHEBI:30616"/>
    </ligand>
</feature>
<dbReference type="InterPro" id="IPR051046">
    <property type="entry name" value="MurCDEF_CellWall_CoF430Synth"/>
</dbReference>
<dbReference type="InterPro" id="IPR036615">
    <property type="entry name" value="Mur_ligase_C_dom_sf"/>
</dbReference>
<keyword evidence="6 10" id="KW-0133">Cell shape</keyword>
<dbReference type="GO" id="GO:0005737">
    <property type="term" value="C:cytoplasm"/>
    <property type="evidence" value="ECO:0007669"/>
    <property type="project" value="UniProtKB-SubCell"/>
</dbReference>
<dbReference type="Proteomes" id="UP000195667">
    <property type="component" value="Unassembled WGS sequence"/>
</dbReference>
<comment type="pathway">
    <text evidence="10 11">Cell wall biogenesis; peptidoglycan biosynthesis.</text>
</comment>
<feature type="domain" description="Mur ligase C-terminal" evidence="13">
    <location>
        <begin position="316"/>
        <end position="434"/>
    </location>
</feature>
<keyword evidence="4 10" id="KW-0547">Nucleotide-binding</keyword>
<protein>
    <recommendedName>
        <fullName evidence="10 11">UDP-N-acetylmuramoyl-tripeptide--D-alanyl-D-alanine ligase</fullName>
        <ecNumber evidence="10 11">6.3.2.10</ecNumber>
    </recommendedName>
    <alternativeName>
        <fullName evidence="10">D-alanyl-D-alanine-adding enzyme</fullName>
    </alternativeName>
</protein>
<evidence type="ECO:0000259" key="14">
    <source>
        <dbReference type="Pfam" id="PF08245"/>
    </source>
</evidence>
<evidence type="ECO:0000256" key="10">
    <source>
        <dbReference type="HAMAP-Rule" id="MF_02019"/>
    </source>
</evidence>
<evidence type="ECO:0000256" key="2">
    <source>
        <dbReference type="ARBA" id="ARBA00022598"/>
    </source>
</evidence>
<dbReference type="Gene3D" id="3.90.190.20">
    <property type="entry name" value="Mur ligase, C-terminal domain"/>
    <property type="match status" value="1"/>
</dbReference>
<proteinExistence type="inferred from homology"/>
<dbReference type="OrthoDB" id="9801978at2"/>
<dbReference type="Pfam" id="PF01225">
    <property type="entry name" value="Mur_ligase"/>
    <property type="match status" value="1"/>
</dbReference>
<dbReference type="EC" id="6.3.2.10" evidence="10 11"/>
<evidence type="ECO:0000259" key="13">
    <source>
        <dbReference type="Pfam" id="PF02875"/>
    </source>
</evidence>
<gene>
    <name evidence="10 15" type="primary">murF</name>
    <name evidence="15" type="ORF">CRENPOLYSF1_1010002</name>
</gene>
<dbReference type="GO" id="GO:0008766">
    <property type="term" value="F:UDP-N-acetylmuramoylalanyl-D-glutamyl-2,6-diaminopimelate-D-alanyl-D-alanine ligase activity"/>
    <property type="evidence" value="ECO:0007669"/>
    <property type="project" value="RHEA"/>
</dbReference>
<evidence type="ECO:0000313" key="16">
    <source>
        <dbReference type="Proteomes" id="UP000195667"/>
    </source>
</evidence>
<dbReference type="HAMAP" id="MF_02019">
    <property type="entry name" value="MurF"/>
    <property type="match status" value="1"/>
</dbReference>
<dbReference type="InterPro" id="IPR036565">
    <property type="entry name" value="Mur-like_cat_sf"/>
</dbReference>
<accession>A0A1R4H0C3</accession>
<comment type="catalytic activity">
    <reaction evidence="10 11">
        <text>D-alanyl-D-alanine + UDP-N-acetyl-alpha-D-muramoyl-L-alanyl-gamma-D-glutamyl-meso-2,6-diaminopimelate + ATP = UDP-N-acetyl-alpha-D-muramoyl-L-alanyl-gamma-D-glutamyl-meso-2,6-diaminopimeloyl-D-alanyl-D-alanine + ADP + phosphate + H(+)</text>
        <dbReference type="Rhea" id="RHEA:28374"/>
        <dbReference type="ChEBI" id="CHEBI:15378"/>
        <dbReference type="ChEBI" id="CHEBI:30616"/>
        <dbReference type="ChEBI" id="CHEBI:43474"/>
        <dbReference type="ChEBI" id="CHEBI:57822"/>
        <dbReference type="ChEBI" id="CHEBI:61386"/>
        <dbReference type="ChEBI" id="CHEBI:83905"/>
        <dbReference type="ChEBI" id="CHEBI:456216"/>
        <dbReference type="EC" id="6.3.2.10"/>
    </reaction>
</comment>
<evidence type="ECO:0000256" key="7">
    <source>
        <dbReference type="ARBA" id="ARBA00022984"/>
    </source>
</evidence>
<dbReference type="EMBL" id="FUKI01000004">
    <property type="protein sequence ID" value="SJM89289.1"/>
    <property type="molecule type" value="Genomic_DNA"/>
</dbReference>
<dbReference type="AlphaFoldDB" id="A0A1R4H0C3"/>
<sequence length="448" mass="47098">MIKAKLSEAAQWSDATLIGQDAEFNGIAIDSRLVEPGSMFVAIKGSRYDGHDYIEAAKAQGAAGALVSRPVATSLPLLVVKDAVQGLGKLAAIWRRHHELLVIGVLGSNGKTTVKEMIATILQCHYGNAVLATRGNQNNELGAPLNLLRLNSSYQAAVIEMGANGQGEITRLGQIVKPDIAVITNAGLDHVAGFGGAEGAARANGEIFATLQGNGVAIINGDDPCLPIWDSQLGKRFYLQFGLNPSVDVRGHWHPKINGGELSIDSPWGQIQCHLNLMGQHNALNALAAASTCLMMGVELETIATGLASVNPINGRLKPQLSNTGALIIDDTYNANPSSLMAALEALSSLQGKKILVLGDMAELGDEAESWHTQAGYAARSAGVECLLAVGDLACFATNSFGQGGLHFTNNQALLKVLLPQLEAGINVLIKGSRCMALENIVLQLLHS</sequence>
<dbReference type="RefSeq" id="WP_087142068.1">
    <property type="nucleotide sequence ID" value="NZ_FUKI01000004.1"/>
</dbReference>
<dbReference type="NCBIfam" id="TIGR01143">
    <property type="entry name" value="murF"/>
    <property type="match status" value="1"/>
</dbReference>
<evidence type="ECO:0000256" key="8">
    <source>
        <dbReference type="ARBA" id="ARBA00023306"/>
    </source>
</evidence>
<evidence type="ECO:0000256" key="5">
    <source>
        <dbReference type="ARBA" id="ARBA00022840"/>
    </source>
</evidence>
<keyword evidence="8 10" id="KW-0131">Cell cycle</keyword>
<keyword evidence="16" id="KW-1185">Reference proteome</keyword>
<dbReference type="Gene3D" id="3.40.1390.10">
    <property type="entry name" value="MurE/MurF, N-terminal domain"/>
    <property type="match status" value="1"/>
</dbReference>
<name>A0A1R4H0C3_9GAMM</name>
<dbReference type="Gene3D" id="3.40.1190.10">
    <property type="entry name" value="Mur-like, catalytic domain"/>
    <property type="match status" value="1"/>
</dbReference>
<evidence type="ECO:0000256" key="1">
    <source>
        <dbReference type="ARBA" id="ARBA00022490"/>
    </source>
</evidence>
<dbReference type="GO" id="GO:0051301">
    <property type="term" value="P:cell division"/>
    <property type="evidence" value="ECO:0007669"/>
    <property type="project" value="UniProtKB-KW"/>
</dbReference>